<dbReference type="CDD" id="cd00519">
    <property type="entry name" value="Lipase_3"/>
    <property type="match status" value="1"/>
</dbReference>
<evidence type="ECO:0008006" key="7">
    <source>
        <dbReference type="Google" id="ProtNLM"/>
    </source>
</evidence>
<dbReference type="InterPro" id="IPR051299">
    <property type="entry name" value="AB_hydrolase_lip/est"/>
</dbReference>
<evidence type="ECO:0000313" key="6">
    <source>
        <dbReference type="EMBL" id="OAF62544.1"/>
    </source>
</evidence>
<dbReference type="InterPro" id="IPR029058">
    <property type="entry name" value="AB_hydrolase_fold"/>
</dbReference>
<dbReference type="GeneID" id="36284039"/>
<evidence type="ECO:0000259" key="5">
    <source>
        <dbReference type="Pfam" id="PF03893"/>
    </source>
</evidence>
<protein>
    <recommendedName>
        <fullName evidence="7">Fungal lipase-like domain-containing protein</fullName>
    </recommendedName>
</protein>
<keyword evidence="2" id="KW-0378">Hydrolase</keyword>
<gene>
    <name evidence="6" type="ORF">VC83_00947</name>
</gene>
<dbReference type="InterPro" id="IPR002921">
    <property type="entry name" value="Fungal_lipase-type"/>
</dbReference>
<evidence type="ECO:0000256" key="2">
    <source>
        <dbReference type="ARBA" id="ARBA00022801"/>
    </source>
</evidence>
<dbReference type="OrthoDB" id="426718at2759"/>
<dbReference type="EMBL" id="KV441387">
    <property type="protein sequence ID" value="OAF62544.1"/>
    <property type="molecule type" value="Genomic_DNA"/>
</dbReference>
<name>A0A177AN07_9PEZI</name>
<dbReference type="SUPFAM" id="SSF53474">
    <property type="entry name" value="alpha/beta-Hydrolases"/>
    <property type="match status" value="1"/>
</dbReference>
<dbReference type="Pfam" id="PF03893">
    <property type="entry name" value="Lipase3_N"/>
    <property type="match status" value="1"/>
</dbReference>
<evidence type="ECO:0000259" key="4">
    <source>
        <dbReference type="Pfam" id="PF01764"/>
    </source>
</evidence>
<dbReference type="Pfam" id="PF01764">
    <property type="entry name" value="Lipase_3"/>
    <property type="match status" value="1"/>
</dbReference>
<feature type="chain" id="PRO_5008056617" description="Fungal lipase-like domain-containing protein" evidence="3">
    <location>
        <begin position="19"/>
        <end position="343"/>
    </location>
</feature>
<evidence type="ECO:0000256" key="3">
    <source>
        <dbReference type="SAM" id="SignalP"/>
    </source>
</evidence>
<dbReference type="PANTHER" id="PTHR46640:SF1">
    <property type="entry name" value="FUNGAL LIPASE-LIKE DOMAIN-CONTAINING PROTEIN-RELATED"/>
    <property type="match status" value="1"/>
</dbReference>
<reference evidence="6" key="1">
    <citation type="submission" date="2016-03" db="EMBL/GenBank/DDBJ databases">
        <title>Updated assembly of Pseudogymnoascus destructans, the fungus causing white-nose syndrome of bats.</title>
        <authorList>
            <person name="Palmer J.M."/>
            <person name="Drees K.P."/>
            <person name="Foster J.T."/>
            <person name="Lindner D.L."/>
        </authorList>
    </citation>
    <scope>NUCLEOTIDE SEQUENCE [LARGE SCALE GENOMIC DNA]</scope>
    <source>
        <strain evidence="6">20631-21</strain>
    </source>
</reference>
<dbReference type="AlphaFoldDB" id="A0A177AN07"/>
<proteinExistence type="predicted"/>
<keyword evidence="1 3" id="KW-0732">Signal</keyword>
<dbReference type="VEuPathDB" id="FungiDB:GMDG_00092"/>
<dbReference type="eggNOG" id="KOG4569">
    <property type="taxonomic scope" value="Eukaryota"/>
</dbReference>
<dbReference type="RefSeq" id="XP_024327816.1">
    <property type="nucleotide sequence ID" value="XM_024464633.1"/>
</dbReference>
<dbReference type="PANTHER" id="PTHR46640">
    <property type="entry name" value="TRIACYLGLYCEROL LIPASE, PUTATIVE (AFU_ORTHOLOGUE AFUA_6G06510)-RELATED"/>
    <property type="match status" value="1"/>
</dbReference>
<feature type="domain" description="Mono-/di-acylglycerol lipase N-terminal" evidence="5">
    <location>
        <begin position="25"/>
        <end position="80"/>
    </location>
</feature>
<dbReference type="GO" id="GO:0016787">
    <property type="term" value="F:hydrolase activity"/>
    <property type="evidence" value="ECO:0007669"/>
    <property type="project" value="UniProtKB-KW"/>
</dbReference>
<dbReference type="Gene3D" id="3.40.50.1820">
    <property type="entry name" value="alpha/beta hydrolase"/>
    <property type="match status" value="1"/>
</dbReference>
<dbReference type="InterPro" id="IPR005592">
    <property type="entry name" value="Mono/diacylglycerol_lipase_N"/>
</dbReference>
<evidence type="ECO:0000256" key="1">
    <source>
        <dbReference type="ARBA" id="ARBA00022729"/>
    </source>
</evidence>
<accession>A0A177AN07</accession>
<sequence>MKFTSSLAAASVLAGVLASPIAITETSSLAKRAVDAALFAKLKYYVQYAAAAYCSNNDDSSGTPITCATGNCADVEAANAVSILEFECSILTDMKGFLSVSTVRQEIVLAFRGSSSIRNFIADLSFSYVDFGCSGCSAHAGFATAWYEPRSAILAALKTARAQYPSYKIVITGHSLGGAVATLAAGDLRSQGYAADLYTYGSPRVGNGAFASWVSAQPGTTARVTHVNDPVPRLPPMLIAGYRHTTPEYWLSTGSATNVDYTLADIKVCEGISTTRCNAGTIPTLNLDAHRYYFIAATTCAPKLVFKRDEQMSPADGAASNEEILSWMTADAAASPTELSATT</sequence>
<feature type="domain" description="Fungal lipase-type" evidence="4">
    <location>
        <begin position="108"/>
        <end position="237"/>
    </location>
</feature>
<organism evidence="6">
    <name type="scientific">Pseudogymnoascus destructans</name>
    <dbReference type="NCBI Taxonomy" id="655981"/>
    <lineage>
        <taxon>Eukaryota</taxon>
        <taxon>Fungi</taxon>
        <taxon>Dikarya</taxon>
        <taxon>Ascomycota</taxon>
        <taxon>Pezizomycotina</taxon>
        <taxon>Leotiomycetes</taxon>
        <taxon>Thelebolales</taxon>
        <taxon>Thelebolaceae</taxon>
        <taxon>Pseudogymnoascus</taxon>
    </lineage>
</organism>
<dbReference type="Proteomes" id="UP000077154">
    <property type="component" value="Unassembled WGS sequence"/>
</dbReference>
<feature type="signal peptide" evidence="3">
    <location>
        <begin position="1"/>
        <end position="18"/>
    </location>
</feature>
<dbReference type="GO" id="GO:0016042">
    <property type="term" value="P:lipid catabolic process"/>
    <property type="evidence" value="ECO:0007669"/>
    <property type="project" value="InterPro"/>
</dbReference>